<accession>A0A9N9TZZ0</accession>
<keyword evidence="3 6" id="KW-0378">Hydrolase</keyword>
<dbReference type="OrthoDB" id="19653at2759"/>
<name>A0A9N9TZZ0_PHYSR</name>
<dbReference type="InterPro" id="IPR029058">
    <property type="entry name" value="AB_hydrolase_fold"/>
</dbReference>
<dbReference type="PANTHER" id="PTHR43142:SF1">
    <property type="entry name" value="CARBOXYLIC ESTER HYDROLASE"/>
    <property type="match status" value="1"/>
</dbReference>
<evidence type="ECO:0000256" key="6">
    <source>
        <dbReference type="RuleBase" id="RU361235"/>
    </source>
</evidence>
<evidence type="ECO:0000256" key="3">
    <source>
        <dbReference type="ARBA" id="ARBA00022801"/>
    </source>
</evidence>
<dbReference type="InterPro" id="IPR019826">
    <property type="entry name" value="Carboxylesterase_B_AS"/>
</dbReference>
<keyword evidence="2" id="KW-0719">Serine esterase</keyword>
<feature type="domain" description="Carboxylesterase type B" evidence="7">
    <location>
        <begin position="4"/>
        <end position="558"/>
    </location>
</feature>
<evidence type="ECO:0000259" key="7">
    <source>
        <dbReference type="Pfam" id="PF00135"/>
    </source>
</evidence>
<evidence type="ECO:0000256" key="4">
    <source>
        <dbReference type="ARBA" id="ARBA00023157"/>
    </source>
</evidence>
<proteinExistence type="inferred from homology"/>
<dbReference type="Pfam" id="PF00135">
    <property type="entry name" value="COesterase"/>
    <property type="match status" value="1"/>
</dbReference>
<organism evidence="8 9">
    <name type="scientific">Phyllotreta striolata</name>
    <name type="common">Striped flea beetle</name>
    <name type="synonym">Crioceris striolata</name>
    <dbReference type="NCBI Taxonomy" id="444603"/>
    <lineage>
        <taxon>Eukaryota</taxon>
        <taxon>Metazoa</taxon>
        <taxon>Ecdysozoa</taxon>
        <taxon>Arthropoda</taxon>
        <taxon>Hexapoda</taxon>
        <taxon>Insecta</taxon>
        <taxon>Pterygota</taxon>
        <taxon>Neoptera</taxon>
        <taxon>Endopterygota</taxon>
        <taxon>Coleoptera</taxon>
        <taxon>Polyphaga</taxon>
        <taxon>Cucujiformia</taxon>
        <taxon>Chrysomeloidea</taxon>
        <taxon>Chrysomelidae</taxon>
        <taxon>Galerucinae</taxon>
        <taxon>Alticini</taxon>
        <taxon>Phyllotreta</taxon>
    </lineage>
</organism>
<evidence type="ECO:0000313" key="9">
    <source>
        <dbReference type="Proteomes" id="UP001153712"/>
    </source>
</evidence>
<dbReference type="SUPFAM" id="SSF53474">
    <property type="entry name" value="alpha/beta-Hydrolases"/>
    <property type="match status" value="1"/>
</dbReference>
<dbReference type="GO" id="GO:0052689">
    <property type="term" value="F:carboxylic ester hydrolase activity"/>
    <property type="evidence" value="ECO:0007669"/>
    <property type="project" value="UniProtKB-KW"/>
</dbReference>
<dbReference type="InterPro" id="IPR002018">
    <property type="entry name" value="CarbesteraseB"/>
</dbReference>
<evidence type="ECO:0000256" key="5">
    <source>
        <dbReference type="ARBA" id="ARBA00023180"/>
    </source>
</evidence>
<dbReference type="PROSITE" id="PS00122">
    <property type="entry name" value="CARBOXYLESTERASE_B_1"/>
    <property type="match status" value="1"/>
</dbReference>
<dbReference type="Gene3D" id="3.40.50.1820">
    <property type="entry name" value="alpha/beta hydrolase"/>
    <property type="match status" value="1"/>
</dbReference>
<dbReference type="AlphaFoldDB" id="A0A9N9TZZ0"/>
<gene>
    <name evidence="8" type="ORF">PHYEVI_LOCUS10146</name>
</gene>
<dbReference type="PANTHER" id="PTHR43142">
    <property type="entry name" value="CARBOXYLIC ESTER HYDROLASE"/>
    <property type="match status" value="1"/>
</dbReference>
<comment type="similarity">
    <text evidence="1 6">Belongs to the type-B carboxylesterase/lipase family.</text>
</comment>
<evidence type="ECO:0000313" key="8">
    <source>
        <dbReference type="EMBL" id="CAG9863868.1"/>
    </source>
</evidence>
<evidence type="ECO:0000256" key="1">
    <source>
        <dbReference type="ARBA" id="ARBA00005964"/>
    </source>
</evidence>
<dbReference type="EC" id="3.1.1.-" evidence="6"/>
<keyword evidence="4" id="KW-1015">Disulfide bond</keyword>
<keyword evidence="5" id="KW-0325">Glycoprotein</keyword>
<reference evidence="8" key="1">
    <citation type="submission" date="2022-01" db="EMBL/GenBank/DDBJ databases">
        <authorList>
            <person name="King R."/>
        </authorList>
    </citation>
    <scope>NUCLEOTIDE SEQUENCE</scope>
</reference>
<dbReference type="Proteomes" id="UP001153712">
    <property type="component" value="Chromosome 7"/>
</dbReference>
<protein>
    <recommendedName>
        <fullName evidence="6">Carboxylic ester hydrolase</fullName>
        <ecNumber evidence="6">3.1.1.-</ecNumber>
    </recommendedName>
</protein>
<keyword evidence="9" id="KW-1185">Reference proteome</keyword>
<evidence type="ECO:0000256" key="2">
    <source>
        <dbReference type="ARBA" id="ARBA00022487"/>
    </source>
</evidence>
<sequence>MSDDLVVTLENGKVKGKISKDYHGGKFYSFSGIPYAKAPVGELRFRDPEPPVPWEGIKDGSKEGPECPHMFIVPKLYVGKQNNCLNLNVYTKELPKPDGSSSKKPVMVFIHGGGFVFGSNKKTLFGAHYLLTEDIVLVIPNYRLGVLGFLSLEDRSLNVPGNAGLKDQTMALKWVQKNIHHFGGDASNVTVFGQSAGGASVHYLTLSKLTKGLFHKAIIQSGCVLNPWGRGRRNAADIAKGMGYETNIPEKELLEKLRKVGSKTIVKAQNNLGDDIMASTVRPFGPVIEYPHEGAFLDEDPIEILKAGKNHQIPMIIGYTSLEGLLFDMMRKANPKLKLPNSLETDIPHDWNIPHESEKAKKIADELKQFYYQDKDMSMQNINIRFVLNSDNLFLYGIHQTINLLKKHSQIPIYVYKMSVESPLNFLTMCCQSNGLFAVGMYNMFIKWSGKSFMTDVFKNMRKKLLVKSVHGVAHGDDMFYILRNSLSPKIVEGSDEDIYIQRFVKLWTNFARGSDPTPTPTELFNSVIWKPNGNEEPIDNVLNIGNTVRITPYEEQDRLLFWDKLHRENARV</sequence>
<dbReference type="EMBL" id="OU900100">
    <property type="protein sequence ID" value="CAG9863868.1"/>
    <property type="molecule type" value="Genomic_DNA"/>
</dbReference>